<dbReference type="EMBL" id="JBBPBN010000047">
    <property type="protein sequence ID" value="KAK8994440.1"/>
    <property type="molecule type" value="Genomic_DNA"/>
</dbReference>
<comment type="caution">
    <text evidence="2">The sequence shown here is derived from an EMBL/GenBank/DDBJ whole genome shotgun (WGS) entry which is preliminary data.</text>
</comment>
<reference evidence="2 3" key="1">
    <citation type="journal article" date="2024" name="G3 (Bethesda)">
        <title>Genome assembly of Hibiscus sabdariffa L. provides insights into metabolisms of medicinal natural products.</title>
        <authorList>
            <person name="Kim T."/>
        </authorList>
    </citation>
    <scope>NUCLEOTIDE SEQUENCE [LARGE SCALE GENOMIC DNA]</scope>
    <source>
        <strain evidence="2">TK-2024</strain>
        <tissue evidence="2">Old leaves</tissue>
    </source>
</reference>
<organism evidence="2 3">
    <name type="scientific">Hibiscus sabdariffa</name>
    <name type="common">roselle</name>
    <dbReference type="NCBI Taxonomy" id="183260"/>
    <lineage>
        <taxon>Eukaryota</taxon>
        <taxon>Viridiplantae</taxon>
        <taxon>Streptophyta</taxon>
        <taxon>Embryophyta</taxon>
        <taxon>Tracheophyta</taxon>
        <taxon>Spermatophyta</taxon>
        <taxon>Magnoliopsida</taxon>
        <taxon>eudicotyledons</taxon>
        <taxon>Gunneridae</taxon>
        <taxon>Pentapetalae</taxon>
        <taxon>rosids</taxon>
        <taxon>malvids</taxon>
        <taxon>Malvales</taxon>
        <taxon>Malvaceae</taxon>
        <taxon>Malvoideae</taxon>
        <taxon>Hibiscus</taxon>
    </lineage>
</organism>
<protein>
    <recommendedName>
        <fullName evidence="1">C2 domain-containing protein</fullName>
    </recommendedName>
</protein>
<dbReference type="PANTHER" id="PTHR38365:SF1">
    <property type="entry name" value="C2 DOMAIN-CONTAINING PROTEIN"/>
    <property type="match status" value="1"/>
</dbReference>
<dbReference type="Proteomes" id="UP001396334">
    <property type="component" value="Unassembled WGS sequence"/>
</dbReference>
<evidence type="ECO:0000313" key="3">
    <source>
        <dbReference type="Proteomes" id="UP001396334"/>
    </source>
</evidence>
<dbReference type="CDD" id="cd00030">
    <property type="entry name" value="C2"/>
    <property type="match status" value="1"/>
</dbReference>
<dbReference type="SUPFAM" id="SSF49562">
    <property type="entry name" value="C2 domain (Calcium/lipid-binding domain, CaLB)"/>
    <property type="match status" value="1"/>
</dbReference>
<dbReference type="PANTHER" id="PTHR38365">
    <property type="entry name" value="C2 DOMAIN-CONTAINING PROTEIN-RELATED"/>
    <property type="match status" value="1"/>
</dbReference>
<evidence type="ECO:0000313" key="2">
    <source>
        <dbReference type="EMBL" id="KAK8994440.1"/>
    </source>
</evidence>
<gene>
    <name evidence="2" type="ORF">V6N11_045531</name>
</gene>
<proteinExistence type="predicted"/>
<evidence type="ECO:0000259" key="1">
    <source>
        <dbReference type="PROSITE" id="PS50004"/>
    </source>
</evidence>
<dbReference type="InterPro" id="IPR035892">
    <property type="entry name" value="C2_domain_sf"/>
</dbReference>
<name>A0ABR2Q1W5_9ROSI</name>
<accession>A0ABR2Q1W5</accession>
<keyword evidence="3" id="KW-1185">Reference proteome</keyword>
<dbReference type="PROSITE" id="PS50004">
    <property type="entry name" value="C2"/>
    <property type="match status" value="1"/>
</dbReference>
<feature type="domain" description="C2" evidence="1">
    <location>
        <begin position="27"/>
        <end position="160"/>
    </location>
</feature>
<sequence>MVALNLNKKMGKEEEEVKRENALNRRIPVKIIKNLRDPKPAARNYVLRVTIYEAEGLDPPSLWPEVRCRNYRTILWVNSTDQYVTNEVRGYPSVIWNEEFNIRLMNVDRPEYYFLSLEVIRVRSRCDPGPSSGVVVVGRARVALPDAPRIKQSQRVGLTRLVGGTSVGQGHIMIAMKLIVVNEQWREVF</sequence>
<dbReference type="InterPro" id="IPR000008">
    <property type="entry name" value="C2_dom"/>
</dbReference>